<keyword evidence="2" id="KW-0813">Transport</keyword>
<evidence type="ECO:0000256" key="1">
    <source>
        <dbReference type="ARBA" id="ARBA00004651"/>
    </source>
</evidence>
<gene>
    <name evidence="8" type="ORF">GKZ57_04350</name>
</gene>
<evidence type="ECO:0000256" key="3">
    <source>
        <dbReference type="ARBA" id="ARBA00022475"/>
    </source>
</evidence>
<evidence type="ECO:0000313" key="9">
    <source>
        <dbReference type="Proteomes" id="UP000437824"/>
    </source>
</evidence>
<evidence type="ECO:0000256" key="5">
    <source>
        <dbReference type="ARBA" id="ARBA00022989"/>
    </source>
</evidence>
<dbReference type="EMBL" id="WMBC01000002">
    <property type="protein sequence ID" value="MTD60508.1"/>
    <property type="molecule type" value="Genomic_DNA"/>
</dbReference>
<feature type="transmembrane region" description="Helical" evidence="7">
    <location>
        <begin position="167"/>
        <end position="190"/>
    </location>
</feature>
<reference evidence="8 9" key="1">
    <citation type="submission" date="2019-11" db="EMBL/GenBank/DDBJ databases">
        <title>Draft genome sequence of Blautia luti DSM 14534T, isolated from human stool.</title>
        <authorList>
            <person name="Ortiz R."/>
            <person name="Melis-Arcos F."/>
            <person name="Covarrubias P."/>
            <person name="Cardenas J.P."/>
            <person name="Perez-Donoso J."/>
            <person name="Almonacid D."/>
        </authorList>
    </citation>
    <scope>NUCLEOTIDE SEQUENCE [LARGE SCALE GENOMIC DNA]</scope>
    <source>
        <strain evidence="8 9">DSM 14534</strain>
    </source>
</reference>
<dbReference type="RefSeq" id="WP_154779815.1">
    <property type="nucleotide sequence ID" value="NZ_WMBC01000002.1"/>
</dbReference>
<accession>A0A844GIQ5</accession>
<dbReference type="GO" id="GO:0005886">
    <property type="term" value="C:plasma membrane"/>
    <property type="evidence" value="ECO:0007669"/>
    <property type="project" value="UniProtKB-SubCell"/>
</dbReference>
<dbReference type="InterPro" id="IPR047135">
    <property type="entry name" value="YsiQ"/>
</dbReference>
<keyword evidence="6 7" id="KW-0472">Membrane</keyword>
<feature type="transmembrane region" description="Helical" evidence="7">
    <location>
        <begin position="326"/>
        <end position="347"/>
    </location>
</feature>
<proteinExistence type="predicted"/>
<keyword evidence="5 7" id="KW-1133">Transmembrane helix</keyword>
<dbReference type="GO" id="GO:0015297">
    <property type="term" value="F:antiporter activity"/>
    <property type="evidence" value="ECO:0007669"/>
    <property type="project" value="InterPro"/>
</dbReference>
<feature type="transmembrane region" description="Helical" evidence="7">
    <location>
        <begin position="94"/>
        <end position="114"/>
    </location>
</feature>
<feature type="transmembrane region" description="Helical" evidence="7">
    <location>
        <begin position="21"/>
        <end position="41"/>
    </location>
</feature>
<dbReference type="PANTHER" id="PTHR42925:SF2">
    <property type="entry name" value="NA+ DRIVEN MULTIDRUG EFFLUX PUMP"/>
    <property type="match status" value="1"/>
</dbReference>
<dbReference type="Pfam" id="PF01554">
    <property type="entry name" value="MatE"/>
    <property type="match status" value="2"/>
</dbReference>
<protein>
    <submittedName>
        <fullName evidence="8">MATE family efflux transporter</fullName>
    </submittedName>
</protein>
<evidence type="ECO:0000256" key="6">
    <source>
        <dbReference type="ARBA" id="ARBA00023136"/>
    </source>
</evidence>
<evidence type="ECO:0000256" key="2">
    <source>
        <dbReference type="ARBA" id="ARBA00022448"/>
    </source>
</evidence>
<organism evidence="8 9">
    <name type="scientific">Blautia luti DSM 14534 = JCM 17040</name>
    <dbReference type="NCBI Taxonomy" id="649762"/>
    <lineage>
        <taxon>Bacteria</taxon>
        <taxon>Bacillati</taxon>
        <taxon>Bacillota</taxon>
        <taxon>Clostridia</taxon>
        <taxon>Lachnospirales</taxon>
        <taxon>Lachnospiraceae</taxon>
        <taxon>Blautia</taxon>
    </lineage>
</organism>
<evidence type="ECO:0000256" key="7">
    <source>
        <dbReference type="SAM" id="Phobius"/>
    </source>
</evidence>
<comment type="subcellular location">
    <subcellularLocation>
        <location evidence="1">Cell membrane</location>
        <topology evidence="1">Multi-pass membrane protein</topology>
    </subcellularLocation>
</comment>
<dbReference type="InterPro" id="IPR002528">
    <property type="entry name" value="MATE_fam"/>
</dbReference>
<dbReference type="InterPro" id="IPR048279">
    <property type="entry name" value="MdtK-like"/>
</dbReference>
<dbReference type="CDD" id="cd13134">
    <property type="entry name" value="MATE_like_8"/>
    <property type="match status" value="1"/>
</dbReference>
<feature type="transmembrane region" description="Helical" evidence="7">
    <location>
        <begin position="241"/>
        <end position="265"/>
    </location>
</feature>
<dbReference type="Proteomes" id="UP000437824">
    <property type="component" value="Unassembled WGS sequence"/>
</dbReference>
<keyword evidence="4 7" id="KW-0812">Transmembrane</keyword>
<dbReference type="AlphaFoldDB" id="A0A844GIQ5"/>
<feature type="transmembrane region" description="Helical" evidence="7">
    <location>
        <begin position="402"/>
        <end position="425"/>
    </location>
</feature>
<feature type="transmembrane region" description="Helical" evidence="7">
    <location>
        <begin position="359"/>
        <end position="382"/>
    </location>
</feature>
<dbReference type="PIRSF" id="PIRSF006603">
    <property type="entry name" value="DinF"/>
    <property type="match status" value="1"/>
</dbReference>
<keyword evidence="3" id="KW-1003">Cell membrane</keyword>
<feature type="transmembrane region" description="Helical" evidence="7">
    <location>
        <begin position="61"/>
        <end position="82"/>
    </location>
</feature>
<feature type="transmembrane region" description="Helical" evidence="7">
    <location>
        <begin position="285"/>
        <end position="305"/>
    </location>
</feature>
<evidence type="ECO:0000256" key="4">
    <source>
        <dbReference type="ARBA" id="ARBA00022692"/>
    </source>
</evidence>
<sequence length="461" mass="50453">MTNTLSTGKDDFYRQMFKLTLPIIIQNLLSAAVNSADVIMLNYVGQSAISAVSLAANYSNILFMVYYGLGTGASLLCAQYFGKNNMQAIHAIEGIALRFSIAISAVVALIAFFTPQLMMKIFTSDPELISIGSSYLRVMGITYLCWGVTEVYLAILRSVGRVTISMALNMLAFVLNIILNATFIFGLFGAPKLGTTGVAIATATSRLVELAACVIVSFLSKNVKLNLTYMFIRSKVLFRDFMKLSLPALGNDVSWSVAFSMYSVILGHLGTDAVAANSLVTVVRNIGSVFCFAIASAGTILLGNVMGKGDLEKSKVYASRMLKMTVIAGAIGGVIVFAITPLVMRFASLSDGAMHYLKYMLLINTYYIMGSAVNTALIAGVFRAGGDTKFGLICDTIDMWMYAVPLGFFAAFVLKLPVLWVYFLLCTDEFVKWPWVFRHYRQGKWAQNITREDLFEQEKAS</sequence>
<dbReference type="PANTHER" id="PTHR42925">
    <property type="entry name" value="MULTIDRUG AND TOXIN EFFLUX PROTEIN MATE FAMILY"/>
    <property type="match status" value="1"/>
</dbReference>
<dbReference type="GO" id="GO:0042910">
    <property type="term" value="F:xenobiotic transmembrane transporter activity"/>
    <property type="evidence" value="ECO:0007669"/>
    <property type="project" value="InterPro"/>
</dbReference>
<feature type="transmembrane region" description="Helical" evidence="7">
    <location>
        <begin position="134"/>
        <end position="155"/>
    </location>
</feature>
<evidence type="ECO:0000313" key="8">
    <source>
        <dbReference type="EMBL" id="MTD60508.1"/>
    </source>
</evidence>
<dbReference type="NCBIfam" id="TIGR00797">
    <property type="entry name" value="matE"/>
    <property type="match status" value="1"/>
</dbReference>
<comment type="caution">
    <text evidence="8">The sequence shown here is derived from an EMBL/GenBank/DDBJ whole genome shotgun (WGS) entry which is preliminary data.</text>
</comment>
<name>A0A844GIQ5_9FIRM</name>